<protein>
    <submittedName>
        <fullName evidence="8">RNA polymerase sigma factor</fullName>
    </submittedName>
</protein>
<reference evidence="8 9" key="1">
    <citation type="submission" date="2015-09" db="EMBL/GenBank/DDBJ databases">
        <title>Sorangium comparison.</title>
        <authorList>
            <person name="Zaburannyi N."/>
            <person name="Bunk B."/>
            <person name="Overmann J."/>
            <person name="Mueller R."/>
        </authorList>
    </citation>
    <scope>NUCLEOTIDE SEQUENCE [LARGE SCALE GENOMIC DNA]</scope>
    <source>
        <strain evidence="8 9">So ceGT47</strain>
    </source>
</reference>
<dbReference type="GO" id="GO:0016987">
    <property type="term" value="F:sigma factor activity"/>
    <property type="evidence" value="ECO:0007669"/>
    <property type="project" value="UniProtKB-KW"/>
</dbReference>
<keyword evidence="2" id="KW-0805">Transcription regulation</keyword>
<dbReference type="CDD" id="cd06171">
    <property type="entry name" value="Sigma70_r4"/>
    <property type="match status" value="1"/>
</dbReference>
<feature type="domain" description="RNA polymerase sigma-70 region 2" evidence="6">
    <location>
        <begin position="15"/>
        <end position="74"/>
    </location>
</feature>
<evidence type="ECO:0000256" key="1">
    <source>
        <dbReference type="ARBA" id="ARBA00010641"/>
    </source>
</evidence>
<dbReference type="OrthoDB" id="5508845at2"/>
<gene>
    <name evidence="8" type="ORF">SOCEGT47_013960</name>
</gene>
<evidence type="ECO:0000259" key="6">
    <source>
        <dbReference type="Pfam" id="PF04542"/>
    </source>
</evidence>
<dbReference type="InterPro" id="IPR036388">
    <property type="entry name" value="WH-like_DNA-bd_sf"/>
</dbReference>
<dbReference type="PANTHER" id="PTHR43133">
    <property type="entry name" value="RNA POLYMERASE ECF-TYPE SIGMA FACTO"/>
    <property type="match status" value="1"/>
</dbReference>
<proteinExistence type="inferred from homology"/>
<evidence type="ECO:0000256" key="3">
    <source>
        <dbReference type="ARBA" id="ARBA00023082"/>
    </source>
</evidence>
<dbReference type="GO" id="GO:0006352">
    <property type="term" value="P:DNA-templated transcription initiation"/>
    <property type="evidence" value="ECO:0007669"/>
    <property type="project" value="InterPro"/>
</dbReference>
<sequence>MGEPASTPAGFEFFRRLARRFGVPARHAEDIAQEALLRGLEADRRVDLGEARASYGATIVLNQARNHVRNARRRGEVLTPFDAHELQAECPSPEELVRRQQREALIRNLINQVDPKYRDVLIKHELEEMSLAEIASELGLKPKTVRTQYRRARQHLDAAMERWKARQRSRGWDDAACVPFAIDLGGREGWASKLGRLGIKILIQAAVVVLTGAVVAALPGSFSPESWLRPAAVHAPAAREIARPPAQRPMRATAAHEIAQPAQDGGARAEAARSRVPASAGAPARRTLFSVGAALPAVSEHEWSLIDQARRAIEAHSAVADAEARQLLETHAREFPQGQLAAEREALLAQIR</sequence>
<dbReference type="SUPFAM" id="SSF88946">
    <property type="entry name" value="Sigma2 domain of RNA polymerase sigma factors"/>
    <property type="match status" value="1"/>
</dbReference>
<keyword evidence="5" id="KW-0804">Transcription</keyword>
<dbReference type="EMBL" id="CP012670">
    <property type="protein sequence ID" value="AUX20920.1"/>
    <property type="molecule type" value="Genomic_DNA"/>
</dbReference>
<dbReference type="InterPro" id="IPR007627">
    <property type="entry name" value="RNA_pol_sigma70_r2"/>
</dbReference>
<keyword evidence="4" id="KW-0238">DNA-binding</keyword>
<feature type="domain" description="RNA polymerase sigma factor 70 region 4 type 2" evidence="7">
    <location>
        <begin position="105"/>
        <end position="156"/>
    </location>
</feature>
<dbReference type="GO" id="GO:0003677">
    <property type="term" value="F:DNA binding"/>
    <property type="evidence" value="ECO:0007669"/>
    <property type="project" value="UniProtKB-KW"/>
</dbReference>
<dbReference type="InterPro" id="IPR039425">
    <property type="entry name" value="RNA_pol_sigma-70-like"/>
</dbReference>
<dbReference type="InterPro" id="IPR013249">
    <property type="entry name" value="RNA_pol_sigma70_r4_t2"/>
</dbReference>
<dbReference type="InterPro" id="IPR013325">
    <property type="entry name" value="RNA_pol_sigma_r2"/>
</dbReference>
<keyword evidence="3" id="KW-0731">Sigma factor</keyword>
<evidence type="ECO:0000256" key="4">
    <source>
        <dbReference type="ARBA" id="ARBA00023125"/>
    </source>
</evidence>
<evidence type="ECO:0000313" key="9">
    <source>
        <dbReference type="Proteomes" id="UP000295781"/>
    </source>
</evidence>
<dbReference type="InterPro" id="IPR014284">
    <property type="entry name" value="RNA_pol_sigma-70_dom"/>
</dbReference>
<dbReference type="AlphaFoldDB" id="A0A4P2PW75"/>
<dbReference type="NCBIfam" id="TIGR02937">
    <property type="entry name" value="sigma70-ECF"/>
    <property type="match status" value="1"/>
</dbReference>
<dbReference type="RefSeq" id="WP_129346312.1">
    <property type="nucleotide sequence ID" value="NZ_CP012670.1"/>
</dbReference>
<organism evidence="8 9">
    <name type="scientific">Sorangium cellulosum</name>
    <name type="common">Polyangium cellulosum</name>
    <dbReference type="NCBI Taxonomy" id="56"/>
    <lineage>
        <taxon>Bacteria</taxon>
        <taxon>Pseudomonadati</taxon>
        <taxon>Myxococcota</taxon>
        <taxon>Polyangia</taxon>
        <taxon>Polyangiales</taxon>
        <taxon>Polyangiaceae</taxon>
        <taxon>Sorangium</taxon>
    </lineage>
</organism>
<comment type="similarity">
    <text evidence="1">Belongs to the sigma-70 factor family. ECF subfamily.</text>
</comment>
<evidence type="ECO:0000259" key="7">
    <source>
        <dbReference type="Pfam" id="PF08281"/>
    </source>
</evidence>
<dbReference type="Pfam" id="PF04542">
    <property type="entry name" value="Sigma70_r2"/>
    <property type="match status" value="1"/>
</dbReference>
<dbReference type="Gene3D" id="1.10.1740.10">
    <property type="match status" value="1"/>
</dbReference>
<evidence type="ECO:0000256" key="2">
    <source>
        <dbReference type="ARBA" id="ARBA00023015"/>
    </source>
</evidence>
<evidence type="ECO:0000313" key="8">
    <source>
        <dbReference type="EMBL" id="AUX20920.1"/>
    </source>
</evidence>
<dbReference type="Proteomes" id="UP000295781">
    <property type="component" value="Chromosome"/>
</dbReference>
<dbReference type="PANTHER" id="PTHR43133:SF8">
    <property type="entry name" value="RNA POLYMERASE SIGMA FACTOR HI_1459-RELATED"/>
    <property type="match status" value="1"/>
</dbReference>
<dbReference type="Pfam" id="PF08281">
    <property type="entry name" value="Sigma70_r4_2"/>
    <property type="match status" value="1"/>
</dbReference>
<name>A0A4P2PW75_SORCE</name>
<accession>A0A4P2PW75</accession>
<dbReference type="SUPFAM" id="SSF88659">
    <property type="entry name" value="Sigma3 and sigma4 domains of RNA polymerase sigma factors"/>
    <property type="match status" value="1"/>
</dbReference>
<dbReference type="Gene3D" id="1.10.10.10">
    <property type="entry name" value="Winged helix-like DNA-binding domain superfamily/Winged helix DNA-binding domain"/>
    <property type="match status" value="1"/>
</dbReference>
<evidence type="ECO:0000256" key="5">
    <source>
        <dbReference type="ARBA" id="ARBA00023163"/>
    </source>
</evidence>
<dbReference type="InterPro" id="IPR013324">
    <property type="entry name" value="RNA_pol_sigma_r3/r4-like"/>
</dbReference>